<dbReference type="InterPro" id="IPR002738">
    <property type="entry name" value="RNase_P_p30"/>
</dbReference>
<reference evidence="5" key="1">
    <citation type="submission" date="2020-10" db="EMBL/GenBank/DDBJ databases">
        <title>Unveiling of a novel bifunctional photoreceptor, Dualchrome1, isolated from a cosmopolitan green alga.</title>
        <authorList>
            <person name="Suzuki S."/>
            <person name="Kawachi M."/>
        </authorList>
    </citation>
    <scope>NUCLEOTIDE SEQUENCE</scope>
    <source>
        <strain evidence="5">NIES 2893</strain>
    </source>
</reference>
<gene>
    <name evidence="5" type="ORF">PPROV_000427200</name>
</gene>
<dbReference type="InterPro" id="IPR016195">
    <property type="entry name" value="Pol/histidinol_Pase-like"/>
</dbReference>
<name>A0A830HFK5_9CHLO</name>
<dbReference type="GO" id="GO:0008033">
    <property type="term" value="P:tRNA processing"/>
    <property type="evidence" value="ECO:0007669"/>
    <property type="project" value="UniProtKB-KW"/>
</dbReference>
<evidence type="ECO:0000313" key="6">
    <source>
        <dbReference type="Proteomes" id="UP000660262"/>
    </source>
</evidence>
<dbReference type="OrthoDB" id="17948at2759"/>
<sequence>MAGMNTQARHKAQLDAARAELAAAEAALRTRVEAGGLRVLAHGRRSRHTAGSGGDGAGERAGGDRDHLCHRSAGASRIVTRRGGGGSAELRQWAKRQFPTLPVFDAAAAPWGAYRVSAPPRPPPVSQRPSEEDLRRAERALGIVWHPMGLTAIHGVADSPKAARARLAATPHEVVAREKAKAAAALRASFVASTSAAAAAAVPKSATSNPVLQHLEAKSAKQGHASSHNAKEGMPFYDLNVVVSSSSGVEATSAAAALSQPSLARIVTAAELLGIKGGVAFAHVVQKRVPTLSKKNPDVLDLAAFQTGGTYDKIQVYSRLTIEASEVAHVAFLAGDEAKTAADQDARNAAKGFDIVAVRPLTADVLAWACRNARAFDVLSLDLATRLPFRLAAKPLNAARDAGVALEVSFGPALRGGPTARRQLFANAQLLAHALGMVGGNPMPPRGVRRRGVLLTSAATRAEDMRAPRDAANLATLMGFTVDGALAAVSRVPEEVLQRGAQRRTGVVGVLKVEDAMDDDYEEEDEEDEEDKEDADDDDADDDDDNDVMDLEN</sequence>
<dbReference type="EMBL" id="BNJQ01000010">
    <property type="protein sequence ID" value="GHP05522.1"/>
    <property type="molecule type" value="Genomic_DNA"/>
</dbReference>
<dbReference type="SUPFAM" id="SSF89550">
    <property type="entry name" value="PHP domain-like"/>
    <property type="match status" value="1"/>
</dbReference>
<evidence type="ECO:0000256" key="4">
    <source>
        <dbReference type="SAM" id="MobiDB-lite"/>
    </source>
</evidence>
<protein>
    <submittedName>
        <fullName evidence="5">Uncharacterized protein</fullName>
    </submittedName>
</protein>
<evidence type="ECO:0000256" key="3">
    <source>
        <dbReference type="ARBA" id="ARBA00022694"/>
    </source>
</evidence>
<evidence type="ECO:0000256" key="2">
    <source>
        <dbReference type="ARBA" id="ARBA00007331"/>
    </source>
</evidence>
<feature type="compositionally biased region" description="Acidic residues" evidence="4">
    <location>
        <begin position="516"/>
        <end position="553"/>
    </location>
</feature>
<feature type="compositionally biased region" description="Basic and acidic residues" evidence="4">
    <location>
        <begin position="57"/>
        <end position="69"/>
    </location>
</feature>
<dbReference type="Pfam" id="PF01876">
    <property type="entry name" value="RNase_P_p30"/>
    <property type="match status" value="1"/>
</dbReference>
<organism evidence="5 6">
    <name type="scientific">Pycnococcus provasolii</name>
    <dbReference type="NCBI Taxonomy" id="41880"/>
    <lineage>
        <taxon>Eukaryota</taxon>
        <taxon>Viridiplantae</taxon>
        <taxon>Chlorophyta</taxon>
        <taxon>Pseudoscourfieldiophyceae</taxon>
        <taxon>Pseudoscourfieldiales</taxon>
        <taxon>Pycnococcaceae</taxon>
        <taxon>Pycnococcus</taxon>
    </lineage>
</organism>
<keyword evidence="6" id="KW-1185">Reference proteome</keyword>
<comment type="similarity">
    <text evidence="2">Belongs to the eukaryotic/archaeal RNase P protein component 3 family.</text>
</comment>
<feature type="region of interest" description="Disordered" evidence="4">
    <location>
        <begin position="39"/>
        <end position="86"/>
    </location>
</feature>
<dbReference type="AlphaFoldDB" id="A0A830HFK5"/>
<dbReference type="GO" id="GO:0005655">
    <property type="term" value="C:nucleolar ribonuclease P complex"/>
    <property type="evidence" value="ECO:0007669"/>
    <property type="project" value="TreeGrafter"/>
</dbReference>
<comment type="caution">
    <text evidence="5">The sequence shown here is derived from an EMBL/GenBank/DDBJ whole genome shotgun (WGS) entry which is preliminary data.</text>
</comment>
<dbReference type="Gene3D" id="3.20.20.140">
    <property type="entry name" value="Metal-dependent hydrolases"/>
    <property type="match status" value="1"/>
</dbReference>
<dbReference type="PANTHER" id="PTHR13031:SF0">
    <property type="entry name" value="RIBONUCLEASE P PROTEIN SUBUNIT P30"/>
    <property type="match status" value="1"/>
</dbReference>
<dbReference type="GO" id="GO:0003723">
    <property type="term" value="F:RNA binding"/>
    <property type="evidence" value="ECO:0007669"/>
    <property type="project" value="TreeGrafter"/>
</dbReference>
<evidence type="ECO:0000256" key="1">
    <source>
        <dbReference type="ARBA" id="ARBA00004123"/>
    </source>
</evidence>
<proteinExistence type="inferred from homology"/>
<dbReference type="PANTHER" id="PTHR13031">
    <property type="entry name" value="RIBONUCLEASE P SUBUNIT P30"/>
    <property type="match status" value="1"/>
</dbReference>
<keyword evidence="3" id="KW-0819">tRNA processing</keyword>
<accession>A0A830HFK5</accession>
<feature type="region of interest" description="Disordered" evidence="4">
    <location>
        <begin position="509"/>
        <end position="553"/>
    </location>
</feature>
<comment type="subcellular location">
    <subcellularLocation>
        <location evidence="1">Nucleus</location>
    </subcellularLocation>
</comment>
<dbReference type="Proteomes" id="UP000660262">
    <property type="component" value="Unassembled WGS sequence"/>
</dbReference>
<evidence type="ECO:0000313" key="5">
    <source>
        <dbReference type="EMBL" id="GHP05522.1"/>
    </source>
</evidence>